<feature type="region of interest" description="Disordered" evidence="1">
    <location>
        <begin position="35"/>
        <end position="54"/>
    </location>
</feature>
<name>A0A8K0TRQ4_9PEZI</name>
<feature type="compositionally biased region" description="Basic and acidic residues" evidence="1">
    <location>
        <begin position="168"/>
        <end position="179"/>
    </location>
</feature>
<proteinExistence type="predicted"/>
<feature type="region of interest" description="Disordered" evidence="1">
    <location>
        <begin position="159"/>
        <end position="224"/>
    </location>
</feature>
<dbReference type="AlphaFoldDB" id="A0A8K0TRQ4"/>
<gene>
    <name evidence="2" type="ORF">B0T11DRAFT_59960</name>
</gene>
<protein>
    <submittedName>
        <fullName evidence="2">Uncharacterized protein</fullName>
    </submittedName>
</protein>
<reference evidence="2" key="1">
    <citation type="journal article" date="2021" name="Nat. Commun.">
        <title>Genetic determinants of endophytism in the Arabidopsis root mycobiome.</title>
        <authorList>
            <person name="Mesny F."/>
            <person name="Miyauchi S."/>
            <person name="Thiergart T."/>
            <person name="Pickel B."/>
            <person name="Atanasova L."/>
            <person name="Karlsson M."/>
            <person name="Huettel B."/>
            <person name="Barry K.W."/>
            <person name="Haridas S."/>
            <person name="Chen C."/>
            <person name="Bauer D."/>
            <person name="Andreopoulos W."/>
            <person name="Pangilinan J."/>
            <person name="LaButti K."/>
            <person name="Riley R."/>
            <person name="Lipzen A."/>
            <person name="Clum A."/>
            <person name="Drula E."/>
            <person name="Henrissat B."/>
            <person name="Kohler A."/>
            <person name="Grigoriev I.V."/>
            <person name="Martin F.M."/>
            <person name="Hacquard S."/>
        </authorList>
    </citation>
    <scope>NUCLEOTIDE SEQUENCE</scope>
    <source>
        <strain evidence="2">MPI-CAGE-AT-0016</strain>
    </source>
</reference>
<comment type="caution">
    <text evidence="2">The sequence shown here is derived from an EMBL/GenBank/DDBJ whole genome shotgun (WGS) entry which is preliminary data.</text>
</comment>
<dbReference type="EMBL" id="JAGPXD010000002">
    <property type="protein sequence ID" value="KAH7368047.1"/>
    <property type="molecule type" value="Genomic_DNA"/>
</dbReference>
<feature type="compositionally biased region" description="Basic and acidic residues" evidence="1">
    <location>
        <begin position="8"/>
        <end position="19"/>
    </location>
</feature>
<feature type="compositionally biased region" description="Low complexity" evidence="1">
    <location>
        <begin position="210"/>
        <end position="224"/>
    </location>
</feature>
<sequence>MTSFPIDQTERPPSRRHGEGGGPAGMVSFSDLHARSRRHAQAHVPSPRRVESGAQNWKIHRQLPLAGYKELFRPARRGTRHVGAKRFCLQSGSISLACFYPPSTASGGCANVNLPTEPGTCSSRDHRLFPKDIGPGSCFWQATNKYPLIAKDFSDGGAAASVCPSPHETPEAKRCDDAATRPSPSLKSRPLALAWRRSSESVQMEHVARPEPQLPSSQSDLQQP</sequence>
<organism evidence="2 3">
    <name type="scientific">Plectosphaerella cucumerina</name>
    <dbReference type="NCBI Taxonomy" id="40658"/>
    <lineage>
        <taxon>Eukaryota</taxon>
        <taxon>Fungi</taxon>
        <taxon>Dikarya</taxon>
        <taxon>Ascomycota</taxon>
        <taxon>Pezizomycotina</taxon>
        <taxon>Sordariomycetes</taxon>
        <taxon>Hypocreomycetidae</taxon>
        <taxon>Glomerellales</taxon>
        <taxon>Plectosphaerellaceae</taxon>
        <taxon>Plectosphaerella</taxon>
    </lineage>
</organism>
<dbReference type="Proteomes" id="UP000813385">
    <property type="component" value="Unassembled WGS sequence"/>
</dbReference>
<evidence type="ECO:0000256" key="1">
    <source>
        <dbReference type="SAM" id="MobiDB-lite"/>
    </source>
</evidence>
<feature type="region of interest" description="Disordered" evidence="1">
    <location>
        <begin position="1"/>
        <end position="28"/>
    </location>
</feature>
<accession>A0A8K0TRQ4</accession>
<keyword evidence="3" id="KW-1185">Reference proteome</keyword>
<evidence type="ECO:0000313" key="2">
    <source>
        <dbReference type="EMBL" id="KAH7368047.1"/>
    </source>
</evidence>
<evidence type="ECO:0000313" key="3">
    <source>
        <dbReference type="Proteomes" id="UP000813385"/>
    </source>
</evidence>